<protein>
    <submittedName>
        <fullName evidence="2">DUF805 domain-containing protein</fullName>
    </submittedName>
</protein>
<dbReference type="GO" id="GO:0005886">
    <property type="term" value="C:plasma membrane"/>
    <property type="evidence" value="ECO:0007669"/>
    <property type="project" value="TreeGrafter"/>
</dbReference>
<feature type="transmembrane region" description="Helical" evidence="1">
    <location>
        <begin position="22"/>
        <end position="40"/>
    </location>
</feature>
<organism evidence="2 3">
    <name type="scientific">Vibrio ostreae</name>
    <dbReference type="NCBI Taxonomy" id="2841925"/>
    <lineage>
        <taxon>Bacteria</taxon>
        <taxon>Pseudomonadati</taxon>
        <taxon>Pseudomonadota</taxon>
        <taxon>Gammaproteobacteria</taxon>
        <taxon>Vibrionales</taxon>
        <taxon>Vibrionaceae</taxon>
        <taxon>Vibrio</taxon>
    </lineage>
</organism>
<dbReference type="PANTHER" id="PTHR34980">
    <property type="entry name" value="INNER MEMBRANE PROTEIN-RELATED-RELATED"/>
    <property type="match status" value="1"/>
</dbReference>
<evidence type="ECO:0000313" key="3">
    <source>
        <dbReference type="Proteomes" id="UP000694232"/>
    </source>
</evidence>
<feature type="transmembrane region" description="Helical" evidence="1">
    <location>
        <begin position="79"/>
        <end position="101"/>
    </location>
</feature>
<keyword evidence="1" id="KW-0472">Membrane</keyword>
<feature type="transmembrane region" description="Helical" evidence="1">
    <location>
        <begin position="47"/>
        <end position="67"/>
    </location>
</feature>
<dbReference type="Pfam" id="PF05656">
    <property type="entry name" value="DUF805"/>
    <property type="match status" value="1"/>
</dbReference>
<keyword evidence="1" id="KW-1133">Transmembrane helix</keyword>
<gene>
    <name evidence="2" type="ORF">KNV97_03855</name>
</gene>
<keyword evidence="3" id="KW-1185">Reference proteome</keyword>
<dbReference type="Proteomes" id="UP000694232">
    <property type="component" value="Chromosome 2"/>
</dbReference>
<accession>A0A975U5J9</accession>
<dbReference type="KEGG" id="vos:KNV97_03855"/>
<evidence type="ECO:0000313" key="2">
    <source>
        <dbReference type="EMBL" id="QXO15563.1"/>
    </source>
</evidence>
<evidence type="ECO:0000256" key="1">
    <source>
        <dbReference type="SAM" id="Phobius"/>
    </source>
</evidence>
<dbReference type="InterPro" id="IPR008523">
    <property type="entry name" value="DUF805"/>
</dbReference>
<keyword evidence="1" id="KW-0812">Transmembrane</keyword>
<reference evidence="2" key="1">
    <citation type="submission" date="2021-06" db="EMBL/GenBank/DDBJ databases">
        <title>Vibrio nov. sp., novel gut bacterium isolated from Yellow Sea oyster.</title>
        <authorList>
            <person name="Muhammad N."/>
            <person name="Nguyen T.H."/>
            <person name="Lee Y.-J."/>
            <person name="Ko J."/>
            <person name="Kim S.-G."/>
        </authorList>
    </citation>
    <scope>NUCLEOTIDE SEQUENCE</scope>
    <source>
        <strain evidence="2">OG9-811</strain>
    </source>
</reference>
<dbReference type="PANTHER" id="PTHR34980:SF2">
    <property type="entry name" value="INNER MEMBRANE PROTEIN YHAH-RELATED"/>
    <property type="match status" value="1"/>
</dbReference>
<dbReference type="EMBL" id="CP076642">
    <property type="protein sequence ID" value="QXO15563.1"/>
    <property type="molecule type" value="Genomic_DNA"/>
</dbReference>
<proteinExistence type="predicted"/>
<name>A0A975U5J9_9VIBR</name>
<dbReference type="RefSeq" id="WP_218561570.1">
    <property type="nucleotide sequence ID" value="NZ_CP076642.1"/>
</dbReference>
<sequence length="118" mass="13395">MKWYWLAWQHGLDFSGRVPRHAYWAFFAVNLVVSLLLIALDIHQASIWSAWLEIGYSVASFLPLLALTVRRLHDLGHSGWWSLVFLVPAIGVLILLVLMLLPGEKQANQYGLAGEEKI</sequence>
<dbReference type="AlphaFoldDB" id="A0A975U5J9"/>